<protein>
    <submittedName>
        <fullName evidence="2">Curli-like amyloid fiber formation chaperone CsgH</fullName>
    </submittedName>
</protein>
<evidence type="ECO:0000313" key="2">
    <source>
        <dbReference type="EMBL" id="MER2251840.1"/>
    </source>
</evidence>
<accession>A0ABV1QRC8</accession>
<dbReference type="Gene3D" id="2.60.40.2420">
    <property type="match status" value="1"/>
</dbReference>
<dbReference type="Proteomes" id="UP001480955">
    <property type="component" value="Unassembled WGS sequence"/>
</dbReference>
<gene>
    <name evidence="2" type="primary">csgH</name>
    <name evidence="2" type="ORF">ABS772_18135</name>
</gene>
<dbReference type="Pfam" id="PF21112">
    <property type="entry name" value="CsgH"/>
    <property type="match status" value="1"/>
</dbReference>
<dbReference type="InterPro" id="IPR048632">
    <property type="entry name" value="CsgH-like"/>
</dbReference>
<name>A0ABV1QRC8_9HYPH</name>
<sequence length="110" mass="11765">MTASGDVPPPISCTLLEHRAGSQVQIEVRLRSDSARTGTYRLQVVKQGRSGSAQINQESAFSLDAGRSVRIDGPSLSLEPSASYRAILSVKANDITYTCERSGPEPTDSL</sequence>
<dbReference type="NCBIfam" id="NF041112">
    <property type="entry name" value="chap_CsgH_alph"/>
    <property type="match status" value="1"/>
</dbReference>
<evidence type="ECO:0000259" key="1">
    <source>
        <dbReference type="Pfam" id="PF21112"/>
    </source>
</evidence>
<evidence type="ECO:0000313" key="3">
    <source>
        <dbReference type="Proteomes" id="UP001480955"/>
    </source>
</evidence>
<dbReference type="RefSeq" id="WP_350396189.1">
    <property type="nucleotide sequence ID" value="NZ_JBELQE010000091.1"/>
</dbReference>
<organism evidence="2 3">
    <name type="scientific">Methylorubrum podarium</name>
    <dbReference type="NCBI Taxonomy" id="200476"/>
    <lineage>
        <taxon>Bacteria</taxon>
        <taxon>Pseudomonadati</taxon>
        <taxon>Pseudomonadota</taxon>
        <taxon>Alphaproteobacteria</taxon>
        <taxon>Hyphomicrobiales</taxon>
        <taxon>Methylobacteriaceae</taxon>
        <taxon>Methylorubrum</taxon>
    </lineage>
</organism>
<reference evidence="2 3" key="1">
    <citation type="submission" date="2024-06" db="EMBL/GenBank/DDBJ databases">
        <authorList>
            <person name="Campbell A.G."/>
        </authorList>
    </citation>
    <scope>NUCLEOTIDE SEQUENCE [LARGE SCALE GENOMIC DNA]</scope>
    <source>
        <strain evidence="2 3">EM12</strain>
    </source>
</reference>
<dbReference type="InterPro" id="IPR047726">
    <property type="entry name" value="CsgH_dom"/>
</dbReference>
<dbReference type="EMBL" id="JBELQE010000091">
    <property type="protein sequence ID" value="MER2251840.1"/>
    <property type="molecule type" value="Genomic_DNA"/>
</dbReference>
<dbReference type="InterPro" id="IPR053722">
    <property type="entry name" value="Curli_assembly_CsgC/AgfC"/>
</dbReference>
<proteinExistence type="predicted"/>
<comment type="caution">
    <text evidence="2">The sequence shown here is derived from an EMBL/GenBank/DDBJ whole genome shotgun (WGS) entry which is preliminary data.</text>
</comment>
<keyword evidence="3" id="KW-1185">Reference proteome</keyword>
<feature type="domain" description="CsgH-like" evidence="1">
    <location>
        <begin position="12"/>
        <end position="99"/>
    </location>
</feature>